<comment type="function">
    <text evidence="6">Catalyzes the dehydration of the S-form of NAD(P)HX at the expense of ADP, which is converted to AMP. Together with NAD(P)HX epimerase, which catalyzes the epimerization of the S- and R-forms, the enzyme allows the repair of both epimers of NAD(P)HX, a damaged form of NAD(P)H that is a result of enzymatic or heat-dependent hydration.</text>
</comment>
<proteinExistence type="inferred from homology"/>
<feature type="binding site" evidence="6">
    <location>
        <position position="233"/>
    </location>
    <ligand>
        <name>AMP</name>
        <dbReference type="ChEBI" id="CHEBI:456215"/>
    </ligand>
</feature>
<keyword evidence="3 6" id="KW-0521">NADP</keyword>
<keyword evidence="5 6" id="KW-0456">Lyase</keyword>
<reference evidence="8" key="2">
    <citation type="submission" date="2021-04" db="EMBL/GenBank/DDBJ databases">
        <authorList>
            <person name="Gilroy R."/>
        </authorList>
    </citation>
    <scope>NUCLEOTIDE SEQUENCE</scope>
    <source>
        <strain evidence="8">ChiHcolR34-3080</strain>
    </source>
</reference>
<gene>
    <name evidence="6" type="primary">nnrD</name>
    <name evidence="8" type="ORF">H9890_08770</name>
</gene>
<dbReference type="EMBL" id="DXHQ01000100">
    <property type="protein sequence ID" value="HIW09474.1"/>
    <property type="molecule type" value="Genomic_DNA"/>
</dbReference>
<comment type="cofactor">
    <cofactor evidence="6">
        <name>Mg(2+)</name>
        <dbReference type="ChEBI" id="CHEBI:18420"/>
    </cofactor>
</comment>
<feature type="domain" description="YjeF C-terminal" evidence="7">
    <location>
        <begin position="5"/>
        <end position="293"/>
    </location>
</feature>
<evidence type="ECO:0000313" key="8">
    <source>
        <dbReference type="EMBL" id="HIW09474.1"/>
    </source>
</evidence>
<dbReference type="SUPFAM" id="SSF53613">
    <property type="entry name" value="Ribokinase-like"/>
    <property type="match status" value="1"/>
</dbReference>
<name>A0A9D1QBB1_9FIRM</name>
<dbReference type="EC" id="4.2.1.136" evidence="6"/>
<evidence type="ECO:0000259" key="7">
    <source>
        <dbReference type="PROSITE" id="PS51383"/>
    </source>
</evidence>
<dbReference type="GO" id="GO:0046496">
    <property type="term" value="P:nicotinamide nucleotide metabolic process"/>
    <property type="evidence" value="ECO:0007669"/>
    <property type="project" value="UniProtKB-UniRule"/>
</dbReference>
<dbReference type="Pfam" id="PF01256">
    <property type="entry name" value="Carb_kinase"/>
    <property type="match status" value="1"/>
</dbReference>
<dbReference type="GO" id="GO:0005524">
    <property type="term" value="F:ATP binding"/>
    <property type="evidence" value="ECO:0007669"/>
    <property type="project" value="UniProtKB-KW"/>
</dbReference>
<dbReference type="HAMAP" id="MF_01965">
    <property type="entry name" value="NADHX_dehydratase"/>
    <property type="match status" value="1"/>
</dbReference>
<dbReference type="Proteomes" id="UP000823933">
    <property type="component" value="Unassembled WGS sequence"/>
</dbReference>
<evidence type="ECO:0000313" key="9">
    <source>
        <dbReference type="Proteomes" id="UP000823933"/>
    </source>
</evidence>
<evidence type="ECO:0000256" key="3">
    <source>
        <dbReference type="ARBA" id="ARBA00022857"/>
    </source>
</evidence>
<evidence type="ECO:0000256" key="4">
    <source>
        <dbReference type="ARBA" id="ARBA00023027"/>
    </source>
</evidence>
<dbReference type="NCBIfam" id="TIGR00196">
    <property type="entry name" value="yjeF_cterm"/>
    <property type="match status" value="1"/>
</dbReference>
<sequence>MERLDESFVFASIRPREPDSHKGSYGHVLLAAGSRRYRGAANLAAEGALRAGAGIVTLAAVEPVIAAAAARLPECCLLPCPEGPDGGLGAAAADSLLAARQKATVLLMGPGMGNTPDTRALVRALAAGAACTVVLDADALNAAAAMLAAGEPLPRPAAGFELILTPHPGEMARLTGLAPAEIAADRPGVAARYAEMWGCTVVLKGHHTLIAAPDGRLWQNTTGNAGLARGGSGDVLAGMTAGLAACGLPAPEAAACAVWLHGAAADRCARRLGQYGMLPHDLLADLGAIFAENYR</sequence>
<feature type="binding site" evidence="6">
    <location>
        <position position="167"/>
    </location>
    <ligand>
        <name>(6S)-NADPHX</name>
        <dbReference type="ChEBI" id="CHEBI:64076"/>
    </ligand>
</feature>
<protein>
    <recommendedName>
        <fullName evidence="6">ADP-dependent (S)-NAD(P)H-hydrate dehydratase</fullName>
        <ecNumber evidence="6">4.2.1.136</ecNumber>
    </recommendedName>
    <alternativeName>
        <fullName evidence="6">ADP-dependent NAD(P)HX dehydratase</fullName>
    </alternativeName>
</protein>
<comment type="subunit">
    <text evidence="6">Homotetramer.</text>
</comment>
<dbReference type="InterPro" id="IPR000631">
    <property type="entry name" value="CARKD"/>
</dbReference>
<comment type="caution">
    <text evidence="8">The sequence shown here is derived from an EMBL/GenBank/DDBJ whole genome shotgun (WGS) entry which is preliminary data.</text>
</comment>
<organism evidence="8 9">
    <name type="scientific">Candidatus Faecalibacterium intestinigallinarum</name>
    <dbReference type="NCBI Taxonomy" id="2838581"/>
    <lineage>
        <taxon>Bacteria</taxon>
        <taxon>Bacillati</taxon>
        <taxon>Bacillota</taxon>
        <taxon>Clostridia</taxon>
        <taxon>Eubacteriales</taxon>
        <taxon>Oscillospiraceae</taxon>
        <taxon>Faecalibacterium</taxon>
    </lineage>
</organism>
<dbReference type="Gene3D" id="3.40.1190.20">
    <property type="match status" value="1"/>
</dbReference>
<dbReference type="InterPro" id="IPR029056">
    <property type="entry name" value="Ribokinase-like"/>
</dbReference>
<dbReference type="CDD" id="cd01171">
    <property type="entry name" value="YXKO-related"/>
    <property type="match status" value="1"/>
</dbReference>
<comment type="similarity">
    <text evidence="6">Belongs to the NnrD/CARKD family.</text>
</comment>
<keyword evidence="2 6" id="KW-0067">ATP-binding</keyword>
<evidence type="ECO:0000256" key="6">
    <source>
        <dbReference type="HAMAP-Rule" id="MF_01965"/>
    </source>
</evidence>
<evidence type="ECO:0000256" key="2">
    <source>
        <dbReference type="ARBA" id="ARBA00022840"/>
    </source>
</evidence>
<feature type="binding site" evidence="6">
    <location>
        <begin position="204"/>
        <end position="208"/>
    </location>
    <ligand>
        <name>AMP</name>
        <dbReference type="ChEBI" id="CHEBI:456215"/>
    </ligand>
</feature>
<dbReference type="GO" id="GO:0052856">
    <property type="term" value="F:NAD(P)HX epimerase activity"/>
    <property type="evidence" value="ECO:0007669"/>
    <property type="project" value="TreeGrafter"/>
</dbReference>
<evidence type="ECO:0000256" key="5">
    <source>
        <dbReference type="ARBA" id="ARBA00023239"/>
    </source>
</evidence>
<reference evidence="8" key="1">
    <citation type="journal article" date="2021" name="PeerJ">
        <title>Extensive microbial diversity within the chicken gut microbiome revealed by metagenomics and culture.</title>
        <authorList>
            <person name="Gilroy R."/>
            <person name="Ravi A."/>
            <person name="Getino M."/>
            <person name="Pursley I."/>
            <person name="Horton D.L."/>
            <person name="Alikhan N.F."/>
            <person name="Baker D."/>
            <person name="Gharbi K."/>
            <person name="Hall N."/>
            <person name="Watson M."/>
            <person name="Adriaenssens E.M."/>
            <person name="Foster-Nyarko E."/>
            <person name="Jarju S."/>
            <person name="Secka A."/>
            <person name="Antonio M."/>
            <person name="Oren A."/>
            <person name="Chaudhuri R.R."/>
            <person name="La Ragione R."/>
            <person name="Hildebrand F."/>
            <person name="Pallen M.J."/>
        </authorList>
    </citation>
    <scope>NUCLEOTIDE SEQUENCE</scope>
    <source>
        <strain evidence="8">ChiHcolR34-3080</strain>
    </source>
</reference>
<feature type="binding site" evidence="6">
    <location>
        <position position="111"/>
    </location>
    <ligand>
        <name>(6S)-NADPHX</name>
        <dbReference type="ChEBI" id="CHEBI:64076"/>
    </ligand>
</feature>
<dbReference type="GO" id="GO:0052855">
    <property type="term" value="F:ADP-dependent NAD(P)H-hydrate dehydratase activity"/>
    <property type="evidence" value="ECO:0007669"/>
    <property type="project" value="UniProtKB-UniRule"/>
</dbReference>
<dbReference type="PROSITE" id="PS51383">
    <property type="entry name" value="YJEF_C_3"/>
    <property type="match status" value="1"/>
</dbReference>
<comment type="catalytic activity">
    <reaction evidence="6">
        <text>(6S)-NADPHX + ADP = AMP + phosphate + NADPH + H(+)</text>
        <dbReference type="Rhea" id="RHEA:32235"/>
        <dbReference type="ChEBI" id="CHEBI:15378"/>
        <dbReference type="ChEBI" id="CHEBI:43474"/>
        <dbReference type="ChEBI" id="CHEBI:57783"/>
        <dbReference type="ChEBI" id="CHEBI:64076"/>
        <dbReference type="ChEBI" id="CHEBI:456215"/>
        <dbReference type="ChEBI" id="CHEBI:456216"/>
        <dbReference type="EC" id="4.2.1.136"/>
    </reaction>
</comment>
<keyword evidence="4 6" id="KW-0520">NAD</keyword>
<dbReference type="PANTHER" id="PTHR12592">
    <property type="entry name" value="ATP-DEPENDENT (S)-NAD(P)H-HYDRATE DEHYDRATASE FAMILY MEMBER"/>
    <property type="match status" value="1"/>
</dbReference>
<evidence type="ECO:0000256" key="1">
    <source>
        <dbReference type="ARBA" id="ARBA00022741"/>
    </source>
</evidence>
<keyword evidence="1 6" id="KW-0547">Nucleotide-binding</keyword>
<dbReference type="AlphaFoldDB" id="A0A9D1QBB1"/>
<feature type="binding site" evidence="6">
    <location>
        <position position="40"/>
    </location>
    <ligand>
        <name>(6S)-NADPHX</name>
        <dbReference type="ChEBI" id="CHEBI:64076"/>
    </ligand>
</feature>
<accession>A0A9D1QBB1</accession>
<dbReference type="PANTHER" id="PTHR12592:SF0">
    <property type="entry name" value="ATP-DEPENDENT (S)-NAD(P)H-HYDRATE DEHYDRATASE"/>
    <property type="match status" value="1"/>
</dbReference>
<comment type="catalytic activity">
    <reaction evidence="6">
        <text>(6S)-NADHX + ADP = AMP + phosphate + NADH + H(+)</text>
        <dbReference type="Rhea" id="RHEA:32223"/>
        <dbReference type="ChEBI" id="CHEBI:15378"/>
        <dbReference type="ChEBI" id="CHEBI:43474"/>
        <dbReference type="ChEBI" id="CHEBI:57945"/>
        <dbReference type="ChEBI" id="CHEBI:64074"/>
        <dbReference type="ChEBI" id="CHEBI:456215"/>
        <dbReference type="ChEBI" id="CHEBI:456216"/>
        <dbReference type="EC" id="4.2.1.136"/>
    </reaction>
</comment>
<feature type="binding site" evidence="6">
    <location>
        <position position="234"/>
    </location>
    <ligand>
        <name>(6S)-NADPHX</name>
        <dbReference type="ChEBI" id="CHEBI:64076"/>
    </ligand>
</feature>
<dbReference type="GO" id="GO:0110051">
    <property type="term" value="P:metabolite repair"/>
    <property type="evidence" value="ECO:0007669"/>
    <property type="project" value="TreeGrafter"/>
</dbReference>